<evidence type="ECO:0000256" key="2">
    <source>
        <dbReference type="SAM" id="SignalP"/>
    </source>
</evidence>
<proteinExistence type="predicted"/>
<reference evidence="4" key="1">
    <citation type="journal article" date="2019" name="Int. J. Syst. Evol. Microbiol.">
        <title>The Global Catalogue of Microorganisms (GCM) 10K type strain sequencing project: providing services to taxonomists for standard genome sequencing and annotation.</title>
        <authorList>
            <consortium name="The Broad Institute Genomics Platform"/>
            <consortium name="The Broad Institute Genome Sequencing Center for Infectious Disease"/>
            <person name="Wu L."/>
            <person name="Ma J."/>
        </authorList>
    </citation>
    <scope>NUCLEOTIDE SEQUENCE [LARGE SCALE GENOMIC DNA]</scope>
    <source>
        <strain evidence="4">CCUG 62981</strain>
    </source>
</reference>
<keyword evidence="4" id="KW-1185">Reference proteome</keyword>
<evidence type="ECO:0000313" key="4">
    <source>
        <dbReference type="Proteomes" id="UP001596024"/>
    </source>
</evidence>
<feature type="signal peptide" evidence="2">
    <location>
        <begin position="1"/>
        <end position="17"/>
    </location>
</feature>
<organism evidence="3 4">
    <name type="scientific">Glycocaulis abyssi</name>
    <dbReference type="NCBI Taxonomy" id="1433403"/>
    <lineage>
        <taxon>Bacteria</taxon>
        <taxon>Pseudomonadati</taxon>
        <taxon>Pseudomonadota</taxon>
        <taxon>Alphaproteobacteria</taxon>
        <taxon>Maricaulales</taxon>
        <taxon>Maricaulaceae</taxon>
        <taxon>Glycocaulis</taxon>
    </lineage>
</organism>
<name>A0ABV9NBP6_9PROT</name>
<feature type="chain" id="PRO_5047460863" description="Septum formation-related domain-containing protein" evidence="2">
    <location>
        <begin position="18"/>
        <end position="213"/>
    </location>
</feature>
<accession>A0ABV9NBP6</accession>
<evidence type="ECO:0008006" key="5">
    <source>
        <dbReference type="Google" id="ProtNLM"/>
    </source>
</evidence>
<evidence type="ECO:0000256" key="1">
    <source>
        <dbReference type="SAM" id="MobiDB-lite"/>
    </source>
</evidence>
<dbReference type="Proteomes" id="UP001596024">
    <property type="component" value="Unassembled WGS sequence"/>
</dbReference>
<evidence type="ECO:0000313" key="3">
    <source>
        <dbReference type="EMBL" id="MFC4725757.1"/>
    </source>
</evidence>
<protein>
    <recommendedName>
        <fullName evidence="5">Septum formation-related domain-containing protein</fullName>
    </recommendedName>
</protein>
<sequence>MILILAIALTASQPVTCALTALGDDIRDQGPTGFTVECPADHADAGAIQSAAEAAIARVDLPLPHQRVTNRGNRTYHETADTLLMERGQGGAWRPSLGQVLVRGVPAFPPRAVENGARHMLCALALRPAANGVDPAPDVQCISNHNSTFVIRLLTGAMRETAGRYRFAPVDVRYCLDEQVSAHATVIVMPGRRLEQPAPPPDPSALPNLCDGG</sequence>
<gene>
    <name evidence="3" type="ORF">ACFPB0_10685</name>
</gene>
<comment type="caution">
    <text evidence="3">The sequence shown here is derived from an EMBL/GenBank/DDBJ whole genome shotgun (WGS) entry which is preliminary data.</text>
</comment>
<dbReference type="EMBL" id="JBHSGQ010000005">
    <property type="protein sequence ID" value="MFC4725757.1"/>
    <property type="molecule type" value="Genomic_DNA"/>
</dbReference>
<dbReference type="RefSeq" id="WP_371392727.1">
    <property type="nucleotide sequence ID" value="NZ_CP163421.1"/>
</dbReference>
<feature type="region of interest" description="Disordered" evidence="1">
    <location>
        <begin position="192"/>
        <end position="213"/>
    </location>
</feature>
<keyword evidence="2" id="KW-0732">Signal</keyword>